<proteinExistence type="predicted"/>
<feature type="compositionally biased region" description="Polar residues" evidence="1">
    <location>
        <begin position="13"/>
        <end position="23"/>
    </location>
</feature>
<feature type="region of interest" description="Disordered" evidence="1">
    <location>
        <begin position="1"/>
        <end position="23"/>
    </location>
</feature>
<evidence type="ECO:0000256" key="1">
    <source>
        <dbReference type="SAM" id="MobiDB-lite"/>
    </source>
</evidence>
<accession>A0ABU8X986</accession>
<gene>
    <name evidence="2" type="ORF">WKW79_17435</name>
</gene>
<reference evidence="2 3" key="1">
    <citation type="submission" date="2024-03" db="EMBL/GenBank/DDBJ databases">
        <title>Novel species of the genus Variovorax.</title>
        <authorList>
            <person name="Liu Q."/>
            <person name="Xin Y.-H."/>
        </authorList>
    </citation>
    <scope>NUCLEOTIDE SEQUENCE [LARGE SCALE GENOMIC DNA]</scope>
    <source>
        <strain evidence="2 3">KACC 18901</strain>
    </source>
</reference>
<comment type="caution">
    <text evidence="2">The sequence shown here is derived from an EMBL/GenBank/DDBJ whole genome shotgun (WGS) entry which is preliminary data.</text>
</comment>
<dbReference type="Proteomes" id="UP001367030">
    <property type="component" value="Unassembled WGS sequence"/>
</dbReference>
<dbReference type="RefSeq" id="WP_340336447.1">
    <property type="nucleotide sequence ID" value="NZ_JBBKZS010000007.1"/>
</dbReference>
<sequence>MTNRRPTAVLRNNEAQQQPTTKATHTGGFLFARTIPMTTPLITLSAPAVVTVIVASNADDSSKFDVLVDGEAFDSFGTFAAAMRDALSIFNARVELLH</sequence>
<evidence type="ECO:0000313" key="3">
    <source>
        <dbReference type="Proteomes" id="UP001367030"/>
    </source>
</evidence>
<name>A0ABU8X986_9BURK</name>
<evidence type="ECO:0000313" key="2">
    <source>
        <dbReference type="EMBL" id="MEJ8856367.1"/>
    </source>
</evidence>
<protein>
    <submittedName>
        <fullName evidence="2">Uncharacterized protein</fullName>
    </submittedName>
</protein>
<keyword evidence="3" id="KW-1185">Reference proteome</keyword>
<organism evidence="2 3">
    <name type="scientific">Variovorax robiniae</name>
    <dbReference type="NCBI Taxonomy" id="1836199"/>
    <lineage>
        <taxon>Bacteria</taxon>
        <taxon>Pseudomonadati</taxon>
        <taxon>Pseudomonadota</taxon>
        <taxon>Betaproteobacteria</taxon>
        <taxon>Burkholderiales</taxon>
        <taxon>Comamonadaceae</taxon>
        <taxon>Variovorax</taxon>
    </lineage>
</organism>
<dbReference type="EMBL" id="JBBKZS010000007">
    <property type="protein sequence ID" value="MEJ8856367.1"/>
    <property type="molecule type" value="Genomic_DNA"/>
</dbReference>